<keyword evidence="3 9" id="KW-0812">Transmembrane</keyword>
<proteinExistence type="inferred from homology"/>
<dbReference type="PANTHER" id="PTHR10780:SF18">
    <property type="entry name" value="LD43650P"/>
    <property type="match status" value="1"/>
</dbReference>
<evidence type="ECO:0000256" key="5">
    <source>
        <dbReference type="ARBA" id="ARBA00022787"/>
    </source>
</evidence>
<gene>
    <name evidence="13" type="primary">LOC108071714</name>
</gene>
<dbReference type="Proteomes" id="UP001652661">
    <property type="component" value="Chromosome X"/>
</dbReference>
<evidence type="ECO:0000256" key="4">
    <source>
        <dbReference type="ARBA" id="ARBA00022737"/>
    </source>
</evidence>
<organism evidence="12 13">
    <name type="scientific">Drosophila kikkawai</name>
    <name type="common">Fruit fly</name>
    <dbReference type="NCBI Taxonomy" id="30033"/>
    <lineage>
        <taxon>Eukaryota</taxon>
        <taxon>Metazoa</taxon>
        <taxon>Ecdysozoa</taxon>
        <taxon>Arthropoda</taxon>
        <taxon>Hexapoda</taxon>
        <taxon>Insecta</taxon>
        <taxon>Pterygota</taxon>
        <taxon>Neoptera</taxon>
        <taxon>Endopterygota</taxon>
        <taxon>Diptera</taxon>
        <taxon>Brachycera</taxon>
        <taxon>Muscomorpha</taxon>
        <taxon>Ephydroidea</taxon>
        <taxon>Drosophilidae</taxon>
        <taxon>Drosophila</taxon>
        <taxon>Sophophora</taxon>
    </lineage>
</organism>
<evidence type="ECO:0000256" key="1">
    <source>
        <dbReference type="ARBA" id="ARBA00004374"/>
    </source>
</evidence>
<dbReference type="SUPFAM" id="SSF103506">
    <property type="entry name" value="Mitochondrial carrier"/>
    <property type="match status" value="1"/>
</dbReference>
<sequence length="417" mass="46231">MEHNRREINTRGLQSPSLGGGDADNSVLMRRAPDAEQQQPPQPQQPQQQHHHHPVEQQVERPIANSQMVSRPRLRRSGSDRVDIILPCAAGAATSEGAAMAIVAEPLSGSELTDTPAPQPNPLVRFCLRLGLSALLHPYEMAKILIQLGHEPITALPYQLPFVGWRPRFYLPGVQQYVMHIYQLDGFRGLYRGLGPRLVSGAFDYLLGDVILDAIHLTPYTRCVAKSRFGAQEFLWNLMCDTMRLASSVAITHPFYVVMVRQVAQFVGREAVYEGLWSSLKTLLDTDGLAGLYAGVVPLFLGEWAILAGTSVATHLCHRLVPMSFIQQQYNSVIIQMVISKLVYPLHVTAACMAATGAPLSACEPPRMPLYNHWVDCLADLQARGGHHRGGLLFWRTVPKIQMVRHLDTNVPPLGTK</sequence>
<keyword evidence="4" id="KW-0677">Repeat</keyword>
<evidence type="ECO:0000256" key="9">
    <source>
        <dbReference type="PROSITE-ProRule" id="PRU00282"/>
    </source>
</evidence>
<dbReference type="GO" id="GO:0005741">
    <property type="term" value="C:mitochondrial outer membrane"/>
    <property type="evidence" value="ECO:0007669"/>
    <property type="project" value="UniProtKB-SubCell"/>
</dbReference>
<evidence type="ECO:0000256" key="6">
    <source>
        <dbReference type="ARBA" id="ARBA00022989"/>
    </source>
</evidence>
<keyword evidence="12" id="KW-1185">Reference proteome</keyword>
<dbReference type="Pfam" id="PF00153">
    <property type="entry name" value="Mito_carr"/>
    <property type="match status" value="1"/>
</dbReference>
<feature type="region of interest" description="Disordered" evidence="11">
    <location>
        <begin position="1"/>
        <end position="76"/>
    </location>
</feature>
<evidence type="ECO:0000256" key="8">
    <source>
        <dbReference type="ARBA" id="ARBA00023136"/>
    </source>
</evidence>
<evidence type="ECO:0000256" key="10">
    <source>
        <dbReference type="RuleBase" id="RU000488"/>
    </source>
</evidence>
<evidence type="ECO:0000256" key="7">
    <source>
        <dbReference type="ARBA" id="ARBA00023128"/>
    </source>
</evidence>
<evidence type="ECO:0000313" key="13">
    <source>
        <dbReference type="RefSeq" id="XP_017018024.1"/>
    </source>
</evidence>
<keyword evidence="7" id="KW-0496">Mitochondrion</keyword>
<evidence type="ECO:0000256" key="2">
    <source>
        <dbReference type="ARBA" id="ARBA00006375"/>
    </source>
</evidence>
<dbReference type="InterPro" id="IPR023395">
    <property type="entry name" value="MCP_dom_sf"/>
</dbReference>
<protein>
    <submittedName>
        <fullName evidence="13">Mitochondrial carrier homolog 2</fullName>
    </submittedName>
</protein>
<dbReference type="PROSITE" id="PS50920">
    <property type="entry name" value="SOLCAR"/>
    <property type="match status" value="1"/>
</dbReference>
<comment type="similarity">
    <text evidence="2 10">Belongs to the mitochondrial carrier (TC 2.A.29) family.</text>
</comment>
<reference evidence="13" key="1">
    <citation type="submission" date="2025-08" db="UniProtKB">
        <authorList>
            <consortium name="RefSeq"/>
        </authorList>
    </citation>
    <scope>IDENTIFICATION</scope>
    <source>
        <strain evidence="13">14028-0561.14</strain>
        <tissue evidence="13">Whole fly</tissue>
    </source>
</reference>
<feature type="repeat" description="Solcar" evidence="9">
    <location>
        <begin position="232"/>
        <end position="320"/>
    </location>
</feature>
<accession>A0A6P4I258</accession>
<evidence type="ECO:0000256" key="11">
    <source>
        <dbReference type="SAM" id="MobiDB-lite"/>
    </source>
</evidence>
<evidence type="ECO:0000313" key="12">
    <source>
        <dbReference type="Proteomes" id="UP001652661"/>
    </source>
</evidence>
<dbReference type="OMA" id="MPLYNHW"/>
<evidence type="ECO:0000256" key="3">
    <source>
        <dbReference type="ARBA" id="ARBA00022692"/>
    </source>
</evidence>
<name>A0A6P4I258_DROKI</name>
<keyword evidence="10" id="KW-0813">Transport</keyword>
<comment type="subcellular location">
    <subcellularLocation>
        <location evidence="1">Mitochondrion outer membrane</location>
        <topology evidence="1">Multi-pass membrane protein</topology>
    </subcellularLocation>
</comment>
<keyword evidence="8 9" id="KW-0472">Membrane</keyword>
<keyword evidence="5" id="KW-1000">Mitochondrion outer membrane</keyword>
<dbReference type="RefSeq" id="XP_017018024.1">
    <property type="nucleotide sequence ID" value="XM_017162535.3"/>
</dbReference>
<dbReference type="OrthoDB" id="10253709at2759"/>
<keyword evidence="6" id="KW-1133">Transmembrane helix</keyword>
<dbReference type="PANTHER" id="PTHR10780">
    <property type="entry name" value="MITOCHONDRIAL CARRIER HOMOLOG"/>
    <property type="match status" value="1"/>
</dbReference>
<dbReference type="GeneID" id="108071714"/>
<dbReference type="Gene3D" id="1.50.40.10">
    <property type="entry name" value="Mitochondrial carrier domain"/>
    <property type="match status" value="1"/>
</dbReference>
<dbReference type="InterPro" id="IPR018108">
    <property type="entry name" value="MCP_transmembrane"/>
</dbReference>
<dbReference type="AlphaFoldDB" id="A0A6P4I258"/>